<dbReference type="Gene3D" id="3.40.50.720">
    <property type="entry name" value="NAD(P)-binding Rossmann-like Domain"/>
    <property type="match status" value="1"/>
</dbReference>
<keyword evidence="3" id="KW-1185">Reference proteome</keyword>
<dbReference type="SUPFAM" id="SSF51735">
    <property type="entry name" value="NAD(P)-binding Rossmann-fold domains"/>
    <property type="match status" value="1"/>
</dbReference>
<feature type="non-terminal residue" evidence="2">
    <location>
        <position position="1"/>
    </location>
</feature>
<dbReference type="InterPro" id="IPR050608">
    <property type="entry name" value="NmrA-type/Isoflavone_red_sf"/>
</dbReference>
<dbReference type="InterPro" id="IPR008030">
    <property type="entry name" value="NmrA-like"/>
</dbReference>
<dbReference type="EMBL" id="JASCZI010092541">
    <property type="protein sequence ID" value="MED6152489.1"/>
    <property type="molecule type" value="Genomic_DNA"/>
</dbReference>
<reference evidence="2 3" key="1">
    <citation type="journal article" date="2023" name="Plants (Basel)">
        <title>Bridging the Gap: Combining Genomics and Transcriptomics Approaches to Understand Stylosanthes scabra, an Orphan Legume from the Brazilian Caatinga.</title>
        <authorList>
            <person name="Ferreira-Neto J.R.C."/>
            <person name="da Silva M.D."/>
            <person name="Binneck E."/>
            <person name="de Melo N.F."/>
            <person name="da Silva R.H."/>
            <person name="de Melo A.L.T.M."/>
            <person name="Pandolfi V."/>
            <person name="Bustamante F.O."/>
            <person name="Brasileiro-Vidal A.C."/>
            <person name="Benko-Iseppon A.M."/>
        </authorList>
    </citation>
    <scope>NUCLEOTIDE SEQUENCE [LARGE SCALE GENOMIC DNA]</scope>
    <source>
        <tissue evidence="2">Leaves</tissue>
    </source>
</reference>
<comment type="caution">
    <text evidence="2">The sequence shown here is derived from an EMBL/GenBank/DDBJ whole genome shotgun (WGS) entry which is preliminary data.</text>
</comment>
<evidence type="ECO:0000313" key="3">
    <source>
        <dbReference type="Proteomes" id="UP001341840"/>
    </source>
</evidence>
<protein>
    <recommendedName>
        <fullName evidence="1">NmrA-like domain-containing protein</fullName>
    </recommendedName>
</protein>
<dbReference type="Pfam" id="PF05368">
    <property type="entry name" value="NmrA"/>
    <property type="match status" value="1"/>
</dbReference>
<name>A0ABU6TVF0_9FABA</name>
<evidence type="ECO:0000313" key="2">
    <source>
        <dbReference type="EMBL" id="MED6152489.1"/>
    </source>
</evidence>
<evidence type="ECO:0000259" key="1">
    <source>
        <dbReference type="Pfam" id="PF05368"/>
    </source>
</evidence>
<organism evidence="2 3">
    <name type="scientific">Stylosanthes scabra</name>
    <dbReference type="NCBI Taxonomy" id="79078"/>
    <lineage>
        <taxon>Eukaryota</taxon>
        <taxon>Viridiplantae</taxon>
        <taxon>Streptophyta</taxon>
        <taxon>Embryophyta</taxon>
        <taxon>Tracheophyta</taxon>
        <taxon>Spermatophyta</taxon>
        <taxon>Magnoliopsida</taxon>
        <taxon>eudicotyledons</taxon>
        <taxon>Gunneridae</taxon>
        <taxon>Pentapetalae</taxon>
        <taxon>rosids</taxon>
        <taxon>fabids</taxon>
        <taxon>Fabales</taxon>
        <taxon>Fabaceae</taxon>
        <taxon>Papilionoideae</taxon>
        <taxon>50 kb inversion clade</taxon>
        <taxon>dalbergioids sensu lato</taxon>
        <taxon>Dalbergieae</taxon>
        <taxon>Pterocarpus clade</taxon>
        <taxon>Stylosanthes</taxon>
    </lineage>
</organism>
<dbReference type="PANTHER" id="PTHR43349">
    <property type="entry name" value="PINORESINOL REDUCTASE-RELATED"/>
    <property type="match status" value="1"/>
</dbReference>
<sequence length="110" mass="12421">GDVDDHESLVKAIKQVDVVISTIGTMGVANQEKIIAAIIDAGNVKANKENDEVYTQVTLLPKDDDQVYFYNPILKIRIWRHAIIIIKPSSDNLQSLGEQLEWHGKQESHW</sequence>
<dbReference type="InterPro" id="IPR036291">
    <property type="entry name" value="NAD(P)-bd_dom_sf"/>
</dbReference>
<dbReference type="PANTHER" id="PTHR43349:SF93">
    <property type="entry name" value="ISOFLAVONE REDUCTASE HOMOLOG P3-RELATED"/>
    <property type="match status" value="1"/>
</dbReference>
<proteinExistence type="predicted"/>
<gene>
    <name evidence="2" type="ORF">PIB30_092595</name>
</gene>
<dbReference type="Proteomes" id="UP001341840">
    <property type="component" value="Unassembled WGS sequence"/>
</dbReference>
<feature type="domain" description="NmrA-like" evidence="1">
    <location>
        <begin position="1"/>
        <end position="45"/>
    </location>
</feature>
<accession>A0ABU6TVF0</accession>